<dbReference type="Gramene" id="AET7Gv20539200.6">
    <property type="protein sequence ID" value="AET7Gv20539200.6"/>
    <property type="gene ID" value="AET7Gv20539200"/>
</dbReference>
<dbReference type="AlphaFoldDB" id="A0A453RCN4"/>
<dbReference type="EnsemblPlants" id="AET7Gv20539200.6">
    <property type="protein sequence ID" value="AET7Gv20539200.6"/>
    <property type="gene ID" value="AET7Gv20539200"/>
</dbReference>
<proteinExistence type="predicted"/>
<reference evidence="2" key="2">
    <citation type="journal article" date="2017" name="Nat. Plants">
        <title>The Aegilops tauschii genome reveals multiple impacts of transposons.</title>
        <authorList>
            <person name="Zhao G."/>
            <person name="Zou C."/>
            <person name="Li K."/>
            <person name="Wang K."/>
            <person name="Li T."/>
            <person name="Gao L."/>
            <person name="Zhang X."/>
            <person name="Wang H."/>
            <person name="Yang Z."/>
            <person name="Liu X."/>
            <person name="Jiang W."/>
            <person name="Mao L."/>
            <person name="Kong X."/>
            <person name="Jiao Y."/>
            <person name="Jia J."/>
        </authorList>
    </citation>
    <scope>NUCLEOTIDE SEQUENCE [LARGE SCALE GENOMIC DNA]</scope>
    <source>
        <strain evidence="2">cv. AL8/78</strain>
    </source>
</reference>
<sequence length="73" mass="8276">MACGVCLNHCNYESEGSGFSMYVWEHFKNAGVVPCNERVRFNNMMGAKCTDTDMDDEGCDPEQKKCKRQRAVC</sequence>
<reference evidence="1" key="4">
    <citation type="submission" date="2019-03" db="UniProtKB">
        <authorList>
            <consortium name="EnsemblPlants"/>
        </authorList>
    </citation>
    <scope>IDENTIFICATION</scope>
</reference>
<protein>
    <submittedName>
        <fullName evidence="1">Uncharacterized protein</fullName>
    </submittedName>
</protein>
<keyword evidence="2" id="KW-1185">Reference proteome</keyword>
<name>A0A453RCN4_AEGTS</name>
<evidence type="ECO:0000313" key="1">
    <source>
        <dbReference type="EnsemblPlants" id="AET7Gv20539200.2"/>
    </source>
</evidence>
<reference evidence="1" key="3">
    <citation type="journal article" date="2017" name="Nature">
        <title>Genome sequence of the progenitor of the wheat D genome Aegilops tauschii.</title>
        <authorList>
            <person name="Luo M.C."/>
            <person name="Gu Y.Q."/>
            <person name="Puiu D."/>
            <person name="Wang H."/>
            <person name="Twardziok S.O."/>
            <person name="Deal K.R."/>
            <person name="Huo N."/>
            <person name="Zhu T."/>
            <person name="Wang L."/>
            <person name="Wang Y."/>
            <person name="McGuire P.E."/>
            <person name="Liu S."/>
            <person name="Long H."/>
            <person name="Ramasamy R.K."/>
            <person name="Rodriguez J.C."/>
            <person name="Van S.L."/>
            <person name="Yuan L."/>
            <person name="Wang Z."/>
            <person name="Xia Z."/>
            <person name="Xiao L."/>
            <person name="Anderson O.D."/>
            <person name="Ouyang S."/>
            <person name="Liang Y."/>
            <person name="Zimin A.V."/>
            <person name="Pertea G."/>
            <person name="Qi P."/>
            <person name="Bennetzen J.L."/>
            <person name="Dai X."/>
            <person name="Dawson M.W."/>
            <person name="Muller H.G."/>
            <person name="Kugler K."/>
            <person name="Rivarola-Duarte L."/>
            <person name="Spannagl M."/>
            <person name="Mayer K.F.X."/>
            <person name="Lu F.H."/>
            <person name="Bevan M.W."/>
            <person name="Leroy P."/>
            <person name="Li P."/>
            <person name="You F.M."/>
            <person name="Sun Q."/>
            <person name="Liu Z."/>
            <person name="Lyons E."/>
            <person name="Wicker T."/>
            <person name="Salzberg S.L."/>
            <person name="Devos K.M."/>
            <person name="Dvorak J."/>
        </authorList>
    </citation>
    <scope>NUCLEOTIDE SEQUENCE [LARGE SCALE GENOMIC DNA]</scope>
    <source>
        <strain evidence="1">cv. AL8/78</strain>
    </source>
</reference>
<dbReference type="EnsemblPlants" id="AET7Gv20539200.2">
    <property type="protein sequence ID" value="AET7Gv20539200.2"/>
    <property type="gene ID" value="AET7Gv20539200"/>
</dbReference>
<dbReference type="Gramene" id="AET7Gv20539200.2">
    <property type="protein sequence ID" value="AET7Gv20539200.2"/>
    <property type="gene ID" value="AET7Gv20539200"/>
</dbReference>
<reference evidence="1" key="5">
    <citation type="journal article" date="2021" name="G3 (Bethesda)">
        <title>Aegilops tauschii genome assembly Aet v5.0 features greater sequence contiguity and improved annotation.</title>
        <authorList>
            <person name="Wang L."/>
            <person name="Zhu T."/>
            <person name="Rodriguez J.C."/>
            <person name="Deal K.R."/>
            <person name="Dubcovsky J."/>
            <person name="McGuire P.E."/>
            <person name="Lux T."/>
            <person name="Spannagl M."/>
            <person name="Mayer K.F.X."/>
            <person name="Baldrich P."/>
            <person name="Meyers B.C."/>
            <person name="Huo N."/>
            <person name="Gu Y.Q."/>
            <person name="Zhou H."/>
            <person name="Devos K.M."/>
            <person name="Bennetzen J.L."/>
            <person name="Unver T."/>
            <person name="Budak H."/>
            <person name="Gulick P.J."/>
            <person name="Galiba G."/>
            <person name="Kalapos B."/>
            <person name="Nelson D.R."/>
            <person name="Li P."/>
            <person name="You F.M."/>
            <person name="Luo M.C."/>
            <person name="Dvorak J."/>
        </authorList>
    </citation>
    <scope>NUCLEOTIDE SEQUENCE [LARGE SCALE GENOMIC DNA]</scope>
    <source>
        <strain evidence="1">cv. AL8/78</strain>
    </source>
</reference>
<reference evidence="2" key="1">
    <citation type="journal article" date="2014" name="Science">
        <title>Ancient hybridizations among the ancestral genomes of bread wheat.</title>
        <authorList>
            <consortium name="International Wheat Genome Sequencing Consortium,"/>
            <person name="Marcussen T."/>
            <person name="Sandve S.R."/>
            <person name="Heier L."/>
            <person name="Spannagl M."/>
            <person name="Pfeifer M."/>
            <person name="Jakobsen K.S."/>
            <person name="Wulff B.B."/>
            <person name="Steuernagel B."/>
            <person name="Mayer K.F."/>
            <person name="Olsen O.A."/>
        </authorList>
    </citation>
    <scope>NUCLEOTIDE SEQUENCE [LARGE SCALE GENOMIC DNA]</scope>
    <source>
        <strain evidence="2">cv. AL8/78</strain>
    </source>
</reference>
<accession>A0A453RCN4</accession>
<evidence type="ECO:0000313" key="2">
    <source>
        <dbReference type="Proteomes" id="UP000015105"/>
    </source>
</evidence>
<organism evidence="1 2">
    <name type="scientific">Aegilops tauschii subsp. strangulata</name>
    <name type="common">Goatgrass</name>
    <dbReference type="NCBI Taxonomy" id="200361"/>
    <lineage>
        <taxon>Eukaryota</taxon>
        <taxon>Viridiplantae</taxon>
        <taxon>Streptophyta</taxon>
        <taxon>Embryophyta</taxon>
        <taxon>Tracheophyta</taxon>
        <taxon>Spermatophyta</taxon>
        <taxon>Magnoliopsida</taxon>
        <taxon>Liliopsida</taxon>
        <taxon>Poales</taxon>
        <taxon>Poaceae</taxon>
        <taxon>BOP clade</taxon>
        <taxon>Pooideae</taxon>
        <taxon>Triticodae</taxon>
        <taxon>Triticeae</taxon>
        <taxon>Triticinae</taxon>
        <taxon>Aegilops</taxon>
    </lineage>
</organism>
<dbReference type="Proteomes" id="UP000015105">
    <property type="component" value="Chromosome 7D"/>
</dbReference>